<evidence type="ECO:0000259" key="6">
    <source>
        <dbReference type="Pfam" id="PF05154"/>
    </source>
</evidence>
<evidence type="ECO:0000256" key="1">
    <source>
        <dbReference type="ARBA" id="ARBA00004141"/>
    </source>
</evidence>
<protein>
    <submittedName>
        <fullName evidence="7">TM2 domain-containing protein</fullName>
    </submittedName>
</protein>
<name>A0ABW5YBH5_9SPHI</name>
<dbReference type="Proteomes" id="UP001597557">
    <property type="component" value="Unassembled WGS sequence"/>
</dbReference>
<evidence type="ECO:0000256" key="3">
    <source>
        <dbReference type="ARBA" id="ARBA00022989"/>
    </source>
</evidence>
<proteinExistence type="predicted"/>
<evidence type="ECO:0000256" key="5">
    <source>
        <dbReference type="SAM" id="Phobius"/>
    </source>
</evidence>
<evidence type="ECO:0000256" key="2">
    <source>
        <dbReference type="ARBA" id="ARBA00022692"/>
    </source>
</evidence>
<comment type="caution">
    <text evidence="7">The sequence shown here is derived from an EMBL/GenBank/DDBJ whole genome shotgun (WGS) entry which is preliminary data.</text>
</comment>
<keyword evidence="3 5" id="KW-1133">Transmembrane helix</keyword>
<dbReference type="RefSeq" id="WP_377184763.1">
    <property type="nucleotide sequence ID" value="NZ_JBHUPD010000002.1"/>
</dbReference>
<feature type="transmembrane region" description="Helical" evidence="5">
    <location>
        <begin position="77"/>
        <end position="98"/>
    </location>
</feature>
<dbReference type="EMBL" id="JBHUPD010000002">
    <property type="protein sequence ID" value="MFD2872744.1"/>
    <property type="molecule type" value="Genomic_DNA"/>
</dbReference>
<feature type="domain" description="TM2" evidence="6">
    <location>
        <begin position="52"/>
        <end position="96"/>
    </location>
</feature>
<dbReference type="InterPro" id="IPR007829">
    <property type="entry name" value="TM2"/>
</dbReference>
<keyword evidence="2 5" id="KW-0812">Transmembrane</keyword>
<evidence type="ECO:0000313" key="7">
    <source>
        <dbReference type="EMBL" id="MFD2872744.1"/>
    </source>
</evidence>
<keyword evidence="4 5" id="KW-0472">Membrane</keyword>
<dbReference type="Pfam" id="PF05154">
    <property type="entry name" value="TM2"/>
    <property type="match status" value="1"/>
</dbReference>
<gene>
    <name evidence="7" type="ORF">ACFS5N_09710</name>
</gene>
<evidence type="ECO:0000256" key="4">
    <source>
        <dbReference type="ARBA" id="ARBA00023136"/>
    </source>
</evidence>
<evidence type="ECO:0000313" key="8">
    <source>
        <dbReference type="Proteomes" id="UP001597557"/>
    </source>
</evidence>
<comment type="subcellular location">
    <subcellularLocation>
        <location evidence="1">Membrane</location>
        <topology evidence="1">Multi-pass membrane protein</topology>
    </subcellularLocation>
</comment>
<keyword evidence="8" id="KW-1185">Reference proteome</keyword>
<accession>A0ABW5YBH5</accession>
<reference evidence="8" key="1">
    <citation type="journal article" date="2019" name="Int. J. Syst. Evol. Microbiol.">
        <title>The Global Catalogue of Microorganisms (GCM) 10K type strain sequencing project: providing services to taxonomists for standard genome sequencing and annotation.</title>
        <authorList>
            <consortium name="The Broad Institute Genomics Platform"/>
            <consortium name="The Broad Institute Genome Sequencing Center for Infectious Disease"/>
            <person name="Wu L."/>
            <person name="Ma J."/>
        </authorList>
    </citation>
    <scope>NUCLEOTIDE SEQUENCE [LARGE SCALE GENOMIC DNA]</scope>
    <source>
        <strain evidence="8">KCTC 22437</strain>
    </source>
</reference>
<sequence>MDFQNTNPYMTLSGITAEELSMLQQGNAGLNDEQKKHFFMMYASKRRTPQEVLIYTLLGFGCVAGVQRFMLGQIGMGLLYFFTGGLCLIGTIVDLVGYKRLTLEYNQKMAFECFNIVKFSY</sequence>
<organism evidence="7 8">
    <name type="scientific">Mucilaginibacter ximonensis</name>
    <dbReference type="NCBI Taxonomy" id="538021"/>
    <lineage>
        <taxon>Bacteria</taxon>
        <taxon>Pseudomonadati</taxon>
        <taxon>Bacteroidota</taxon>
        <taxon>Sphingobacteriia</taxon>
        <taxon>Sphingobacteriales</taxon>
        <taxon>Sphingobacteriaceae</taxon>
        <taxon>Mucilaginibacter</taxon>
    </lineage>
</organism>
<feature type="transmembrane region" description="Helical" evidence="5">
    <location>
        <begin position="52"/>
        <end position="71"/>
    </location>
</feature>